<feature type="compositionally biased region" description="Low complexity" evidence="1">
    <location>
        <begin position="63"/>
        <end position="74"/>
    </location>
</feature>
<dbReference type="AlphaFoldDB" id="A0A553N7Q7"/>
<name>A0A553N7Q7_TIGCA</name>
<dbReference type="Proteomes" id="UP000318571">
    <property type="component" value="Chromosome 8"/>
</dbReference>
<feature type="compositionally biased region" description="Low complexity" evidence="1">
    <location>
        <begin position="160"/>
        <end position="173"/>
    </location>
</feature>
<sequence>IEQNLLLSDDSNIRLQRAIQSGEQNLIRAVASNSNDLSLYSAIEEFISDEIDQIENELQPQKSSSVSTSNISTSQHKSKPNRNKGGRIGERRSQSQKHSRRRKTKLNRSRRRHVRRGGNQFRVDKTRKPQRKRHTNSLSLDALVGKDPEGPFAAGGGTPGTPTTSFKFRPQAKLPKRRRKKLPVQPTGPKNAQNMPELRSSVSQHVGGKQVLGPVYKPRLKHLGKSTPLPYPEYKPRTRPQRHHHSHPVRYTDLVNRDKHHPSEVGHFTSTLSSGKKYKGFRPSPPDLYRNYLTRPSDPDIYLNTHNNDDDDATNVDVDGNDIGNDYHPHQDFKLPFPTSLTEMIKISDVESGFSYGHNLEDHKSEGPVAEYGPTIFLPIVPLYNRPSYTHVVSNQIGKDTHSALVEERPLDDKFETLYYPGTPRTTVDYSIDVHHGSAGGFSYQKQSIGE</sequence>
<feature type="compositionally biased region" description="Basic residues" evidence="1">
    <location>
        <begin position="94"/>
        <end position="116"/>
    </location>
</feature>
<gene>
    <name evidence="2" type="ORF">TCAL_01770</name>
</gene>
<evidence type="ECO:0000313" key="2">
    <source>
        <dbReference type="EMBL" id="TRY61466.1"/>
    </source>
</evidence>
<evidence type="ECO:0000256" key="1">
    <source>
        <dbReference type="SAM" id="MobiDB-lite"/>
    </source>
</evidence>
<evidence type="ECO:0000313" key="3">
    <source>
        <dbReference type="Proteomes" id="UP000318571"/>
    </source>
</evidence>
<feature type="non-terminal residue" evidence="2">
    <location>
        <position position="1"/>
    </location>
</feature>
<feature type="region of interest" description="Disordered" evidence="1">
    <location>
        <begin position="57"/>
        <end position="195"/>
    </location>
</feature>
<organism evidence="2 3">
    <name type="scientific">Tigriopus californicus</name>
    <name type="common">Marine copepod</name>
    <dbReference type="NCBI Taxonomy" id="6832"/>
    <lineage>
        <taxon>Eukaryota</taxon>
        <taxon>Metazoa</taxon>
        <taxon>Ecdysozoa</taxon>
        <taxon>Arthropoda</taxon>
        <taxon>Crustacea</taxon>
        <taxon>Multicrustacea</taxon>
        <taxon>Hexanauplia</taxon>
        <taxon>Copepoda</taxon>
        <taxon>Harpacticoida</taxon>
        <taxon>Harpacticidae</taxon>
        <taxon>Tigriopus</taxon>
    </lineage>
</organism>
<keyword evidence="3" id="KW-1185">Reference proteome</keyword>
<protein>
    <submittedName>
        <fullName evidence="2">Uncharacterized protein</fullName>
    </submittedName>
</protein>
<feature type="compositionally biased region" description="Basic residues" evidence="1">
    <location>
        <begin position="76"/>
        <end position="85"/>
    </location>
</feature>
<feature type="region of interest" description="Disordered" evidence="1">
    <location>
        <begin position="259"/>
        <end position="280"/>
    </location>
</feature>
<accession>A0A553N7Q7</accession>
<comment type="caution">
    <text evidence="2">The sequence shown here is derived from an EMBL/GenBank/DDBJ whole genome shotgun (WGS) entry which is preliminary data.</text>
</comment>
<proteinExistence type="predicted"/>
<reference evidence="2 3" key="1">
    <citation type="journal article" date="2018" name="Nat. Ecol. Evol.">
        <title>Genomic signatures of mitonuclear coevolution across populations of Tigriopus californicus.</title>
        <authorList>
            <person name="Barreto F.S."/>
            <person name="Watson E.T."/>
            <person name="Lima T.G."/>
            <person name="Willett C.S."/>
            <person name="Edmands S."/>
            <person name="Li W."/>
            <person name="Burton R.S."/>
        </authorList>
    </citation>
    <scope>NUCLEOTIDE SEQUENCE [LARGE SCALE GENOMIC DNA]</scope>
    <source>
        <strain evidence="2 3">San Diego</strain>
    </source>
</reference>
<dbReference type="EMBL" id="VCGU01000459">
    <property type="protein sequence ID" value="TRY61466.1"/>
    <property type="molecule type" value="Genomic_DNA"/>
</dbReference>